<dbReference type="OrthoDB" id="138672at2"/>
<feature type="transmembrane region" description="Helical" evidence="1">
    <location>
        <begin position="499"/>
        <end position="520"/>
    </location>
</feature>
<gene>
    <name evidence="2" type="ORF">U729_1207</name>
</gene>
<dbReference type="AlphaFoldDB" id="A0A0A7G0H4"/>
<dbReference type="EMBL" id="CP006905">
    <property type="protein sequence ID" value="AIY84606.1"/>
    <property type="molecule type" value="Genomic_DNA"/>
</dbReference>
<feature type="transmembrane region" description="Helical" evidence="1">
    <location>
        <begin position="320"/>
        <end position="342"/>
    </location>
</feature>
<proteinExistence type="predicted"/>
<feature type="transmembrane region" description="Helical" evidence="1">
    <location>
        <begin position="354"/>
        <end position="374"/>
    </location>
</feature>
<feature type="transmembrane region" description="Helical" evidence="1">
    <location>
        <begin position="403"/>
        <end position="422"/>
    </location>
</feature>
<reference evidence="2 3" key="1">
    <citation type="journal article" date="2015" name="Infect. Genet. Evol.">
        <title>Genomic sequences of six botulinum neurotoxin-producing strains representing three clostridial species illustrate the mobility and diversity of botulinum neurotoxin genes.</title>
        <authorList>
            <person name="Smith T.J."/>
            <person name="Hill K.K."/>
            <person name="Xie G."/>
            <person name="Foley B.T."/>
            <person name="Williamson C.H."/>
            <person name="Foster J.T."/>
            <person name="Johnson S.L."/>
            <person name="Chertkov O."/>
            <person name="Teshima H."/>
            <person name="Gibbons H.S."/>
            <person name="Johnsky L.A."/>
            <person name="Karavis M.A."/>
            <person name="Smith L.A."/>
        </authorList>
    </citation>
    <scope>NUCLEOTIDE SEQUENCE [LARGE SCALE GENOMIC DNA]</scope>
    <source>
        <strain evidence="2">Sullivan</strain>
    </source>
</reference>
<feature type="transmembrane region" description="Helical" evidence="1">
    <location>
        <begin position="247"/>
        <end position="267"/>
    </location>
</feature>
<keyword evidence="3" id="KW-1185">Reference proteome</keyword>
<feature type="transmembrane region" description="Helical" evidence="1">
    <location>
        <begin position="63"/>
        <end position="91"/>
    </location>
</feature>
<organism evidence="2 3">
    <name type="scientific">Clostridium baratii str. Sullivan</name>
    <dbReference type="NCBI Taxonomy" id="1415775"/>
    <lineage>
        <taxon>Bacteria</taxon>
        <taxon>Bacillati</taxon>
        <taxon>Bacillota</taxon>
        <taxon>Clostridia</taxon>
        <taxon>Eubacteriales</taxon>
        <taxon>Clostridiaceae</taxon>
        <taxon>Clostridium</taxon>
    </lineage>
</organism>
<feature type="transmembrane region" description="Helical" evidence="1">
    <location>
        <begin position="181"/>
        <end position="201"/>
    </location>
</feature>
<dbReference type="eggNOG" id="COG2898">
    <property type="taxonomic scope" value="Bacteria"/>
</dbReference>
<evidence type="ECO:0000256" key="1">
    <source>
        <dbReference type="SAM" id="Phobius"/>
    </source>
</evidence>
<feature type="transmembrane region" description="Helical" evidence="1">
    <location>
        <begin position="112"/>
        <end position="136"/>
    </location>
</feature>
<keyword evidence="1" id="KW-0812">Transmembrane</keyword>
<protein>
    <submittedName>
        <fullName evidence="2">Putative membrane protein</fullName>
    </submittedName>
</protein>
<name>A0A0A7G0H4_9CLOT</name>
<dbReference type="STRING" id="1561.NPD11_1794"/>
<feature type="transmembrane region" description="Helical" evidence="1">
    <location>
        <begin position="428"/>
        <end position="454"/>
    </location>
</feature>
<dbReference type="HOGENOM" id="CLU_031634_0_0_9"/>
<dbReference type="KEGG" id="cbv:U729_1207"/>
<dbReference type="RefSeq" id="WP_039312503.1">
    <property type="nucleotide sequence ID" value="NZ_CP006905.1"/>
</dbReference>
<sequence>MNRIKVATRFFLKNSLGEMFNNKMSSTLMMLFMGFLVLILSIPICSTVVMSYDLFKQINQEGYLLSLILLLGSLATFIMGIYTVLNVFFFAEDIEILMPMPFKMSEILISKFIVALINMYIYTGIIIAPLIVYGAVSKAGVLYYLFSIFVILANPILPLALCLIISLIIMRVTNLSKHKDMFKTISGVVSILFVVLINFSANFSTGSVDMTALLSENNGLMKGISSVFFTNIFGAKTLLYSGEIKGIINLLFLLISLGVLIAILYYIGDKLYFNSIVGMSETSGKRENILEKDKDFIKEKSPIVTLAVKDVKMILRTPTFFINCVVMLLYFPLIIGVAFIGGNVSGFVGNISNNMIVSLTMATIICSIIGGNAATTCLSREGKNIIVSKYIPVSYKTQIKSKILSSIIINSIAILIGIAILLYVKADIITFIMSLIIQVLTIIMVSLSGVLLDYRSPTINWEDEKALFDKNFRPLILLLIFFGVGGFLTIIYMKIENLLILFIVNIVCISVISALIYKVLMKGGVNAYKEID</sequence>
<dbReference type="Proteomes" id="UP000030635">
    <property type="component" value="Chromosome"/>
</dbReference>
<feature type="transmembrane region" description="Helical" evidence="1">
    <location>
        <begin position="142"/>
        <end position="169"/>
    </location>
</feature>
<accession>A0A0A7G0H4</accession>
<evidence type="ECO:0000313" key="2">
    <source>
        <dbReference type="EMBL" id="AIY84606.1"/>
    </source>
</evidence>
<feature type="transmembrane region" description="Helical" evidence="1">
    <location>
        <begin position="475"/>
        <end position="493"/>
    </location>
</feature>
<keyword evidence="1" id="KW-0472">Membrane</keyword>
<keyword evidence="1" id="KW-1133">Transmembrane helix</keyword>
<evidence type="ECO:0000313" key="3">
    <source>
        <dbReference type="Proteomes" id="UP000030635"/>
    </source>
</evidence>